<dbReference type="AlphaFoldDB" id="A0A9P6L1Y0"/>
<reference evidence="2" key="1">
    <citation type="journal article" date="2020" name="Nat. Commun.">
        <title>Large-scale genome sequencing of mycorrhizal fungi provides insights into the early evolution of symbiotic traits.</title>
        <authorList>
            <person name="Miyauchi S."/>
            <person name="Kiss E."/>
            <person name="Kuo A."/>
            <person name="Drula E."/>
            <person name="Kohler A."/>
            <person name="Sanchez-Garcia M."/>
            <person name="Morin E."/>
            <person name="Andreopoulos B."/>
            <person name="Barry K.W."/>
            <person name="Bonito G."/>
            <person name="Buee M."/>
            <person name="Carver A."/>
            <person name="Chen C."/>
            <person name="Cichocki N."/>
            <person name="Clum A."/>
            <person name="Culley D."/>
            <person name="Crous P.W."/>
            <person name="Fauchery L."/>
            <person name="Girlanda M."/>
            <person name="Hayes R.D."/>
            <person name="Keri Z."/>
            <person name="LaButti K."/>
            <person name="Lipzen A."/>
            <person name="Lombard V."/>
            <person name="Magnuson J."/>
            <person name="Maillard F."/>
            <person name="Murat C."/>
            <person name="Nolan M."/>
            <person name="Ohm R.A."/>
            <person name="Pangilinan J."/>
            <person name="Pereira M.F."/>
            <person name="Perotto S."/>
            <person name="Peter M."/>
            <person name="Pfister S."/>
            <person name="Riley R."/>
            <person name="Sitrit Y."/>
            <person name="Stielow J.B."/>
            <person name="Szollosi G."/>
            <person name="Zifcakova L."/>
            <person name="Stursova M."/>
            <person name="Spatafora J.W."/>
            <person name="Tedersoo L."/>
            <person name="Vaario L.M."/>
            <person name="Yamada A."/>
            <person name="Yan M."/>
            <person name="Wang P."/>
            <person name="Xu J."/>
            <person name="Bruns T."/>
            <person name="Baldrian P."/>
            <person name="Vilgalys R."/>
            <person name="Dunand C."/>
            <person name="Henrissat B."/>
            <person name="Grigoriev I.V."/>
            <person name="Hibbett D."/>
            <person name="Nagy L.G."/>
            <person name="Martin F.M."/>
        </authorList>
    </citation>
    <scope>NUCLEOTIDE SEQUENCE</scope>
    <source>
        <strain evidence="2">UH-Tt-Lm1</strain>
    </source>
</reference>
<accession>A0A9P6L1Y0</accession>
<keyword evidence="3" id="KW-1185">Reference proteome</keyword>
<dbReference type="OrthoDB" id="2998253at2759"/>
<dbReference type="EMBL" id="WIUZ02000022">
    <property type="protein sequence ID" value="KAF9778604.1"/>
    <property type="molecule type" value="Genomic_DNA"/>
</dbReference>
<feature type="compositionally biased region" description="Low complexity" evidence="1">
    <location>
        <begin position="533"/>
        <end position="544"/>
    </location>
</feature>
<sequence length="586" mass="66618">MMDSQTRECLAGPVAGVRTPIGDPPSAIFRLPPELLGDIFLQNVLQLPAQRGRYYGLFNFLFVCWRWYSVARGSPHLWCHLGNNIHHWPVFVALSKEVDLFVHMYDIYGEYRAPPDDRLDAMFRDRDFYSRLREFTLDGEVDVLSYIFPDDNPRPFRLVSLSIERCATPLNLPRLGFPIPKRLVEASFSSLKRLCISACIIDFDQVQIVRQLTHLSLTNLNLPYFEKPVSMKKLLYLLQANPDLQELFIDQEKCGLGVGDDEDLPFVSFARLRKLCVMLRIEDIAYFFRHLMVTSEVEEIAVETSDEDPLPEILSRWFNDVVSPRSVQSIEARPALSLFRPRMEYIRGSDGIQYPNLPCYSLLRLQMWPDQLPPFLTLGILRNATKLELFHDYLSAYSYLEIFKTASALQELVTWAGRECNSLRALLPTSQESREDVGGISYVPLPKLSYIRIIEADVEGIQDDDGTPNKAAILNVFRRRKLLGLGLRRLELVCCKCVSPGWIDELRSFVPEVLWDGVGGACLEDSDEDYCPSESSGSESDGSSWETYESGSGDHGRELDVSDEEDTATSESSDWILTPFLSGAAS</sequence>
<dbReference type="InterPro" id="IPR032675">
    <property type="entry name" value="LRR_dom_sf"/>
</dbReference>
<reference evidence="2" key="2">
    <citation type="submission" date="2020-11" db="EMBL/GenBank/DDBJ databases">
        <authorList>
            <consortium name="DOE Joint Genome Institute"/>
            <person name="Kuo A."/>
            <person name="Miyauchi S."/>
            <person name="Kiss E."/>
            <person name="Drula E."/>
            <person name="Kohler A."/>
            <person name="Sanchez-Garcia M."/>
            <person name="Andreopoulos B."/>
            <person name="Barry K.W."/>
            <person name="Bonito G."/>
            <person name="Buee M."/>
            <person name="Carver A."/>
            <person name="Chen C."/>
            <person name="Cichocki N."/>
            <person name="Clum A."/>
            <person name="Culley D."/>
            <person name="Crous P.W."/>
            <person name="Fauchery L."/>
            <person name="Girlanda M."/>
            <person name="Hayes R."/>
            <person name="Keri Z."/>
            <person name="Labutti K."/>
            <person name="Lipzen A."/>
            <person name="Lombard V."/>
            <person name="Magnuson J."/>
            <person name="Maillard F."/>
            <person name="Morin E."/>
            <person name="Murat C."/>
            <person name="Nolan M."/>
            <person name="Ohm R."/>
            <person name="Pangilinan J."/>
            <person name="Pereira M."/>
            <person name="Perotto S."/>
            <person name="Peter M."/>
            <person name="Riley R."/>
            <person name="Sitrit Y."/>
            <person name="Stielow B."/>
            <person name="Szollosi G."/>
            <person name="Zifcakova L."/>
            <person name="Stursova M."/>
            <person name="Spatafora J.W."/>
            <person name="Tedersoo L."/>
            <person name="Vaario L.-M."/>
            <person name="Yamada A."/>
            <person name="Yan M."/>
            <person name="Wang P."/>
            <person name="Xu J."/>
            <person name="Bruns T."/>
            <person name="Baldrian P."/>
            <person name="Vilgalys R."/>
            <person name="Henrissat B."/>
            <person name="Grigoriev I.V."/>
            <person name="Hibbett D."/>
            <person name="Nagy L.G."/>
            <person name="Martin F.M."/>
        </authorList>
    </citation>
    <scope>NUCLEOTIDE SEQUENCE</scope>
    <source>
        <strain evidence="2">UH-Tt-Lm1</strain>
    </source>
</reference>
<evidence type="ECO:0000256" key="1">
    <source>
        <dbReference type="SAM" id="MobiDB-lite"/>
    </source>
</evidence>
<organism evidence="2 3">
    <name type="scientific">Thelephora terrestris</name>
    <dbReference type="NCBI Taxonomy" id="56493"/>
    <lineage>
        <taxon>Eukaryota</taxon>
        <taxon>Fungi</taxon>
        <taxon>Dikarya</taxon>
        <taxon>Basidiomycota</taxon>
        <taxon>Agaricomycotina</taxon>
        <taxon>Agaricomycetes</taxon>
        <taxon>Thelephorales</taxon>
        <taxon>Thelephoraceae</taxon>
        <taxon>Thelephora</taxon>
    </lineage>
</organism>
<gene>
    <name evidence="2" type="ORF">BJ322DRAFT_1091545</name>
</gene>
<protein>
    <recommendedName>
        <fullName evidence="4">F-box domain-containing protein</fullName>
    </recommendedName>
</protein>
<dbReference type="Gene3D" id="3.80.10.10">
    <property type="entry name" value="Ribonuclease Inhibitor"/>
    <property type="match status" value="1"/>
</dbReference>
<dbReference type="Proteomes" id="UP000736335">
    <property type="component" value="Unassembled WGS sequence"/>
</dbReference>
<feature type="region of interest" description="Disordered" evidence="1">
    <location>
        <begin position="526"/>
        <end position="586"/>
    </location>
</feature>
<evidence type="ECO:0008006" key="4">
    <source>
        <dbReference type="Google" id="ProtNLM"/>
    </source>
</evidence>
<name>A0A9P6L1Y0_9AGAM</name>
<proteinExistence type="predicted"/>
<evidence type="ECO:0000313" key="3">
    <source>
        <dbReference type="Proteomes" id="UP000736335"/>
    </source>
</evidence>
<comment type="caution">
    <text evidence="2">The sequence shown here is derived from an EMBL/GenBank/DDBJ whole genome shotgun (WGS) entry which is preliminary data.</text>
</comment>
<evidence type="ECO:0000313" key="2">
    <source>
        <dbReference type="EMBL" id="KAF9778604.1"/>
    </source>
</evidence>